<evidence type="ECO:0000313" key="2">
    <source>
        <dbReference type="EMBL" id="RKI09289.1"/>
    </source>
</evidence>
<comment type="caution">
    <text evidence="2">The sequence shown here is derived from an EMBL/GenBank/DDBJ whole genome shotgun (WGS) entry which is preliminary data.</text>
</comment>
<organism evidence="2 3">
    <name type="scientific">Corallococcus praedator</name>
    <dbReference type="NCBI Taxonomy" id="2316724"/>
    <lineage>
        <taxon>Bacteria</taxon>
        <taxon>Pseudomonadati</taxon>
        <taxon>Myxococcota</taxon>
        <taxon>Myxococcia</taxon>
        <taxon>Myxococcales</taxon>
        <taxon>Cystobacterineae</taxon>
        <taxon>Myxococcaceae</taxon>
        <taxon>Corallococcus</taxon>
    </lineage>
</organism>
<dbReference type="Gene3D" id="3.90.550.10">
    <property type="entry name" value="Spore Coat Polysaccharide Biosynthesis Protein SpsA, Chain A"/>
    <property type="match status" value="1"/>
</dbReference>
<accession>A0ABX9QJF5</accession>
<evidence type="ECO:0000313" key="3">
    <source>
        <dbReference type="Proteomes" id="UP000278907"/>
    </source>
</evidence>
<proteinExistence type="predicted"/>
<evidence type="ECO:0000259" key="1">
    <source>
        <dbReference type="Pfam" id="PF00535"/>
    </source>
</evidence>
<dbReference type="PANTHER" id="PTHR48090:SF7">
    <property type="entry name" value="RFBJ PROTEIN"/>
    <property type="match status" value="1"/>
</dbReference>
<dbReference type="SUPFAM" id="SSF53448">
    <property type="entry name" value="Nucleotide-diphospho-sugar transferases"/>
    <property type="match status" value="1"/>
</dbReference>
<dbReference type="InterPro" id="IPR029044">
    <property type="entry name" value="Nucleotide-diphossugar_trans"/>
</dbReference>
<dbReference type="RefSeq" id="WP_120532160.1">
    <property type="nucleotide sequence ID" value="NZ_RAWI01000091.1"/>
</dbReference>
<name>A0ABX9QJF5_9BACT</name>
<gene>
    <name evidence="2" type="ORF">D7Y13_14670</name>
</gene>
<dbReference type="PANTHER" id="PTHR48090">
    <property type="entry name" value="UNDECAPRENYL-PHOSPHATE 4-DEOXY-4-FORMAMIDO-L-ARABINOSE TRANSFERASE-RELATED"/>
    <property type="match status" value="1"/>
</dbReference>
<dbReference type="EMBL" id="RAWI01000091">
    <property type="protein sequence ID" value="RKI09289.1"/>
    <property type="molecule type" value="Genomic_DNA"/>
</dbReference>
<protein>
    <submittedName>
        <fullName evidence="2">Glycosyltransferase family 2 protein</fullName>
    </submittedName>
</protein>
<dbReference type="InterPro" id="IPR050256">
    <property type="entry name" value="Glycosyltransferase_2"/>
</dbReference>
<dbReference type="Pfam" id="PF00535">
    <property type="entry name" value="Glycos_transf_2"/>
    <property type="match status" value="1"/>
</dbReference>
<dbReference type="CDD" id="cd04179">
    <property type="entry name" value="DPM_DPG-synthase_like"/>
    <property type="match status" value="1"/>
</dbReference>
<reference evidence="2 3" key="1">
    <citation type="submission" date="2018-09" db="EMBL/GenBank/DDBJ databases">
        <authorList>
            <person name="Livingstone P.G."/>
            <person name="Whitworth D.E."/>
        </authorList>
    </citation>
    <scope>NUCLEOTIDE SEQUENCE [LARGE SCALE GENOMIC DNA]</scope>
    <source>
        <strain evidence="2 3">CA031B</strain>
    </source>
</reference>
<feature type="domain" description="Glycosyltransferase 2-like" evidence="1">
    <location>
        <begin position="4"/>
        <end position="176"/>
    </location>
</feature>
<sequence length="239" mass="27126">MLVSLVIPVYNEIPTLAEILRRCIAVDFPKELVLVDDCSKDGSREFLRQLSEQGLSLLGGNPKNRNEVRVLFQDKNQGKGAALRRGFAEATGDIILVQDADLEYDPRDIPRVIQPILDGDADVVFGSRFIGSPRRVLYYWHTVLNNLLTMLSNMTSGLNVTDMETCYKAFRAEVLRSVHVEEDRFGFEPEITAKVARGNWRVFEVPISYHGRTYEEGKKIGWKDGVRALYAIAKYSVKR</sequence>
<dbReference type="Proteomes" id="UP000278907">
    <property type="component" value="Unassembled WGS sequence"/>
</dbReference>
<dbReference type="InterPro" id="IPR001173">
    <property type="entry name" value="Glyco_trans_2-like"/>
</dbReference>
<keyword evidence="3" id="KW-1185">Reference proteome</keyword>